<protein>
    <submittedName>
        <fullName evidence="1">Uncharacterized protein</fullName>
    </submittedName>
</protein>
<evidence type="ECO:0000313" key="2">
    <source>
        <dbReference type="Proteomes" id="UP000805193"/>
    </source>
</evidence>
<name>A0AC60PJT0_IXOPE</name>
<sequence length="79" mass="9324">MEMKEATPVPNFLRVSGHRANLDYRGLLRVCRRCQREGHIKAACNVPILHPLRRFRPRLRQIRFWLRTLRGGPRDGGLH</sequence>
<organism evidence="1 2">
    <name type="scientific">Ixodes persulcatus</name>
    <name type="common">Taiga tick</name>
    <dbReference type="NCBI Taxonomy" id="34615"/>
    <lineage>
        <taxon>Eukaryota</taxon>
        <taxon>Metazoa</taxon>
        <taxon>Ecdysozoa</taxon>
        <taxon>Arthropoda</taxon>
        <taxon>Chelicerata</taxon>
        <taxon>Arachnida</taxon>
        <taxon>Acari</taxon>
        <taxon>Parasitiformes</taxon>
        <taxon>Ixodida</taxon>
        <taxon>Ixodoidea</taxon>
        <taxon>Ixodidae</taxon>
        <taxon>Ixodinae</taxon>
        <taxon>Ixodes</taxon>
    </lineage>
</organism>
<dbReference type="Proteomes" id="UP000805193">
    <property type="component" value="Unassembled WGS sequence"/>
</dbReference>
<reference evidence="1 2" key="1">
    <citation type="journal article" date="2020" name="Cell">
        <title>Large-Scale Comparative Analyses of Tick Genomes Elucidate Their Genetic Diversity and Vector Capacities.</title>
        <authorList>
            <consortium name="Tick Genome and Microbiome Consortium (TIGMIC)"/>
            <person name="Jia N."/>
            <person name="Wang J."/>
            <person name="Shi W."/>
            <person name="Du L."/>
            <person name="Sun Y."/>
            <person name="Zhan W."/>
            <person name="Jiang J.F."/>
            <person name="Wang Q."/>
            <person name="Zhang B."/>
            <person name="Ji P."/>
            <person name="Bell-Sakyi L."/>
            <person name="Cui X.M."/>
            <person name="Yuan T.T."/>
            <person name="Jiang B.G."/>
            <person name="Yang W.F."/>
            <person name="Lam T.T."/>
            <person name="Chang Q.C."/>
            <person name="Ding S.J."/>
            <person name="Wang X.J."/>
            <person name="Zhu J.G."/>
            <person name="Ruan X.D."/>
            <person name="Zhao L."/>
            <person name="Wei J.T."/>
            <person name="Ye R.Z."/>
            <person name="Que T.C."/>
            <person name="Du C.H."/>
            <person name="Zhou Y.H."/>
            <person name="Cheng J.X."/>
            <person name="Dai P.F."/>
            <person name="Guo W.B."/>
            <person name="Han X.H."/>
            <person name="Huang E.J."/>
            <person name="Li L.F."/>
            <person name="Wei W."/>
            <person name="Gao Y.C."/>
            <person name="Liu J.Z."/>
            <person name="Shao H.Z."/>
            <person name="Wang X."/>
            <person name="Wang C.C."/>
            <person name="Yang T.C."/>
            <person name="Huo Q.B."/>
            <person name="Li W."/>
            <person name="Chen H.Y."/>
            <person name="Chen S.E."/>
            <person name="Zhou L.G."/>
            <person name="Ni X.B."/>
            <person name="Tian J.H."/>
            <person name="Sheng Y."/>
            <person name="Liu T."/>
            <person name="Pan Y.S."/>
            <person name="Xia L.Y."/>
            <person name="Li J."/>
            <person name="Zhao F."/>
            <person name="Cao W.C."/>
        </authorList>
    </citation>
    <scope>NUCLEOTIDE SEQUENCE [LARGE SCALE GENOMIC DNA]</scope>
    <source>
        <strain evidence="1">Iper-2018</strain>
    </source>
</reference>
<dbReference type="EMBL" id="JABSTQ010010482">
    <property type="protein sequence ID" value="KAG0420701.1"/>
    <property type="molecule type" value="Genomic_DNA"/>
</dbReference>
<gene>
    <name evidence="1" type="ORF">HPB47_003336</name>
</gene>
<proteinExistence type="predicted"/>
<accession>A0AC60PJT0</accession>
<comment type="caution">
    <text evidence="1">The sequence shown here is derived from an EMBL/GenBank/DDBJ whole genome shotgun (WGS) entry which is preliminary data.</text>
</comment>
<keyword evidence="2" id="KW-1185">Reference proteome</keyword>
<evidence type="ECO:0000313" key="1">
    <source>
        <dbReference type="EMBL" id="KAG0420701.1"/>
    </source>
</evidence>